<dbReference type="Proteomes" id="UP001156666">
    <property type="component" value="Unassembled WGS sequence"/>
</dbReference>
<sequence>MVLGLLTCFFSVFAEDDSFIGTFTLDEIEQRLESLDADVDLKMTPEVKKYLQQYIVSQRQSSETLIGRSMVYFPDIEQKLLQKNLPMEIKFLSIIESSLKPEARSRVGAVGLWQFMRATARMYGLKIDKHVDERKDVDKSTEAALTYLSDLHERFGDWTLALAAYNCGPGNVRKAMRRSGGKDYWSIRNYLPRETRNYVPKFIAMTYLMNYYNDHDLIPTYPDELFVKTRKMIVVEATTFSSVSQITGLDIEEIKYYNPSYLGNHIPGSKDGRILELPSDAMYVYLEEIQGFDFLIPDALQDLLEETKVAAQLIEKRELVTIVPLVERNILENFELIYAKENIVLDDVQAKLSNPKMLVKTRQRITVVDWKSSKKEKRKQISTRIRNSLNLN</sequence>
<evidence type="ECO:0000313" key="4">
    <source>
        <dbReference type="Proteomes" id="UP001156666"/>
    </source>
</evidence>
<dbReference type="EMBL" id="BSOH01000015">
    <property type="protein sequence ID" value="GLR18150.1"/>
    <property type="molecule type" value="Genomic_DNA"/>
</dbReference>
<dbReference type="InterPro" id="IPR023346">
    <property type="entry name" value="Lysozyme-like_dom_sf"/>
</dbReference>
<dbReference type="AlphaFoldDB" id="A0AA37WGT5"/>
<keyword evidence="4" id="KW-1185">Reference proteome</keyword>
<evidence type="ECO:0000256" key="1">
    <source>
        <dbReference type="ARBA" id="ARBA00007734"/>
    </source>
</evidence>
<dbReference type="PROSITE" id="PS00922">
    <property type="entry name" value="TRANSGLYCOSYLASE"/>
    <property type="match status" value="1"/>
</dbReference>
<dbReference type="GO" id="GO:0008933">
    <property type="term" value="F:peptidoglycan lytic transglycosylase activity"/>
    <property type="evidence" value="ECO:0007669"/>
    <property type="project" value="InterPro"/>
</dbReference>
<dbReference type="GO" id="GO:0016020">
    <property type="term" value="C:membrane"/>
    <property type="evidence" value="ECO:0007669"/>
    <property type="project" value="InterPro"/>
</dbReference>
<comment type="similarity">
    <text evidence="1">Belongs to the transglycosylase Slt family.</text>
</comment>
<reference evidence="3" key="1">
    <citation type="journal article" date="2014" name="Int. J. Syst. Evol. Microbiol.">
        <title>Complete genome sequence of Corynebacterium casei LMG S-19264T (=DSM 44701T), isolated from a smear-ripened cheese.</title>
        <authorList>
            <consortium name="US DOE Joint Genome Institute (JGI-PGF)"/>
            <person name="Walter F."/>
            <person name="Albersmeier A."/>
            <person name="Kalinowski J."/>
            <person name="Ruckert C."/>
        </authorList>
    </citation>
    <scope>NUCLEOTIDE SEQUENCE</scope>
    <source>
        <strain evidence="3">NBRC 108769</strain>
    </source>
</reference>
<dbReference type="InterPro" id="IPR000189">
    <property type="entry name" value="Transglyc_AS"/>
</dbReference>
<proteinExistence type="inferred from homology"/>
<dbReference type="CDD" id="cd16894">
    <property type="entry name" value="MltD-like"/>
    <property type="match status" value="1"/>
</dbReference>
<dbReference type="InterPro" id="IPR008258">
    <property type="entry name" value="Transglycosylase_SLT_dom_1"/>
</dbReference>
<evidence type="ECO:0000259" key="2">
    <source>
        <dbReference type="Pfam" id="PF01464"/>
    </source>
</evidence>
<dbReference type="Pfam" id="PF01464">
    <property type="entry name" value="SLT"/>
    <property type="match status" value="1"/>
</dbReference>
<dbReference type="GO" id="GO:0000270">
    <property type="term" value="P:peptidoglycan metabolic process"/>
    <property type="evidence" value="ECO:0007669"/>
    <property type="project" value="InterPro"/>
</dbReference>
<protein>
    <recommendedName>
        <fullName evidence="2">Transglycosylase SLT domain-containing protein</fullName>
    </recommendedName>
</protein>
<name>A0AA37WGT5_9BACT</name>
<organism evidence="3 4">
    <name type="scientific">Portibacter lacus</name>
    <dbReference type="NCBI Taxonomy" id="1099794"/>
    <lineage>
        <taxon>Bacteria</taxon>
        <taxon>Pseudomonadati</taxon>
        <taxon>Bacteroidota</taxon>
        <taxon>Saprospiria</taxon>
        <taxon>Saprospirales</taxon>
        <taxon>Haliscomenobacteraceae</taxon>
        <taxon>Portibacter</taxon>
    </lineage>
</organism>
<evidence type="ECO:0000313" key="3">
    <source>
        <dbReference type="EMBL" id="GLR18150.1"/>
    </source>
</evidence>
<gene>
    <name evidence="3" type="ORF">GCM10007940_27650</name>
</gene>
<comment type="caution">
    <text evidence="3">The sequence shown here is derived from an EMBL/GenBank/DDBJ whole genome shotgun (WGS) entry which is preliminary data.</text>
</comment>
<dbReference type="PANTHER" id="PTHR37423:SF2">
    <property type="entry name" value="MEMBRANE-BOUND LYTIC MUREIN TRANSGLYCOSYLASE C"/>
    <property type="match status" value="1"/>
</dbReference>
<reference evidence="3" key="2">
    <citation type="submission" date="2023-01" db="EMBL/GenBank/DDBJ databases">
        <title>Draft genome sequence of Portibacter lacus strain NBRC 108769.</title>
        <authorList>
            <person name="Sun Q."/>
            <person name="Mori K."/>
        </authorList>
    </citation>
    <scope>NUCLEOTIDE SEQUENCE</scope>
    <source>
        <strain evidence="3">NBRC 108769</strain>
    </source>
</reference>
<dbReference type="PANTHER" id="PTHR37423">
    <property type="entry name" value="SOLUBLE LYTIC MUREIN TRANSGLYCOSYLASE-RELATED"/>
    <property type="match status" value="1"/>
</dbReference>
<dbReference type="SUPFAM" id="SSF53955">
    <property type="entry name" value="Lysozyme-like"/>
    <property type="match status" value="1"/>
</dbReference>
<feature type="domain" description="Transglycosylase SLT" evidence="2">
    <location>
        <begin position="83"/>
        <end position="186"/>
    </location>
</feature>
<accession>A0AA37WGT5</accession>
<dbReference type="Gene3D" id="1.10.530.10">
    <property type="match status" value="1"/>
</dbReference>